<proteinExistence type="predicted"/>
<dbReference type="GeneID" id="69697856"/>
<dbReference type="AlphaFoldDB" id="A0A5P6NCJ8"/>
<gene>
    <name evidence="2" type="ORF">D0Y83_11110</name>
</gene>
<dbReference type="InterPro" id="IPR011990">
    <property type="entry name" value="TPR-like_helical_dom_sf"/>
</dbReference>
<protein>
    <recommendedName>
        <fullName evidence="4">Tetratricopeptide repeat protein</fullName>
    </recommendedName>
</protein>
<dbReference type="RefSeq" id="WP_151885887.1">
    <property type="nucleotide sequence ID" value="NZ_CP032228.1"/>
</dbReference>
<keyword evidence="1" id="KW-0732">Signal</keyword>
<dbReference type="SUPFAM" id="SSF48452">
    <property type="entry name" value="TPR-like"/>
    <property type="match status" value="1"/>
</dbReference>
<feature type="chain" id="PRO_5025022300" description="Tetratricopeptide repeat protein" evidence="1">
    <location>
        <begin position="20"/>
        <end position="430"/>
    </location>
</feature>
<name>A0A5P6NCJ8_9SPHN</name>
<evidence type="ECO:0000313" key="2">
    <source>
        <dbReference type="EMBL" id="QFI63750.1"/>
    </source>
</evidence>
<feature type="signal peptide" evidence="1">
    <location>
        <begin position="1"/>
        <end position="19"/>
    </location>
</feature>
<reference evidence="3" key="1">
    <citation type="submission" date="2018-09" db="EMBL/GenBank/DDBJ databases">
        <title>Nocardia yunnanensis sp. nov., an actinomycete isolated from a soil sample.</title>
        <authorList>
            <person name="Zhang J."/>
        </authorList>
    </citation>
    <scope>NUCLEOTIDE SEQUENCE [LARGE SCALE GENOMIC DNA]</scope>
    <source>
        <strain evidence="3">21-3</strain>
    </source>
</reference>
<dbReference type="Proteomes" id="UP000325385">
    <property type="component" value="Chromosome"/>
</dbReference>
<evidence type="ECO:0000313" key="3">
    <source>
        <dbReference type="Proteomes" id="UP000325385"/>
    </source>
</evidence>
<accession>A0A5P6NCJ8</accession>
<evidence type="ECO:0000256" key="1">
    <source>
        <dbReference type="SAM" id="SignalP"/>
    </source>
</evidence>
<sequence>MIFTRLARKNGAASTFALAIALATGGMIGAAALEAPAVAQKKKKESKPKYSKAFIAAYQPLEVVATTEPVDYASLKSGFQGLIAASENVDDRYAAGSFIYANAAKQQDFPTALKGMEMMLESGKVPAENVGQFNFVAGQLAYNAEQYAKARPYFQASADAGYTDNDPLLFVAESYFAESQPQQGLTYLGELISAKLAAGEKVDEAWLKRGLAQAYNNNINTEANKYAAWYASEYPGESSWGDAIAVLLNTGGYENPEILDLLRLGQRASVLRDSKLYLEYVDAADYRRLPAEVVTIIDGGYAKGMLDKTDPYVTDTRKQAAERTARDRADMDGLIADANASGASINTVLAAADTLLAMGRPADAEPFYTKALSMSGADRQMVQTRLGIAQFDQGKFAEAEATFQKVEGPRAPIANLWAIYATQQDGSAAM</sequence>
<dbReference type="EMBL" id="CP032228">
    <property type="protein sequence ID" value="QFI63750.1"/>
    <property type="molecule type" value="Genomic_DNA"/>
</dbReference>
<organism evidence="2 3">
    <name type="scientific">Qipengyuania flava</name>
    <dbReference type="NCBI Taxonomy" id="192812"/>
    <lineage>
        <taxon>Bacteria</taxon>
        <taxon>Pseudomonadati</taxon>
        <taxon>Pseudomonadota</taxon>
        <taxon>Alphaproteobacteria</taxon>
        <taxon>Sphingomonadales</taxon>
        <taxon>Erythrobacteraceae</taxon>
        <taxon>Qipengyuania</taxon>
    </lineage>
</organism>
<dbReference type="Gene3D" id="1.25.40.10">
    <property type="entry name" value="Tetratricopeptide repeat domain"/>
    <property type="match status" value="1"/>
</dbReference>
<evidence type="ECO:0008006" key="4">
    <source>
        <dbReference type="Google" id="ProtNLM"/>
    </source>
</evidence>